<dbReference type="PANTHER" id="PTHR17630:SF55">
    <property type="entry name" value="DIENELACTONE HYDROLASE FAMILY PROTEIN (AFU_ORTHOLOGUE AFUA_1G01900)"/>
    <property type="match status" value="1"/>
</dbReference>
<evidence type="ECO:0000313" key="3">
    <source>
        <dbReference type="Proteomes" id="UP001610446"/>
    </source>
</evidence>
<dbReference type="SUPFAM" id="SSF53474">
    <property type="entry name" value="alpha/beta-Hydrolases"/>
    <property type="match status" value="1"/>
</dbReference>
<organism evidence="2 3">
    <name type="scientific">Aspergillus pseudoustus</name>
    <dbReference type="NCBI Taxonomy" id="1810923"/>
    <lineage>
        <taxon>Eukaryota</taxon>
        <taxon>Fungi</taxon>
        <taxon>Dikarya</taxon>
        <taxon>Ascomycota</taxon>
        <taxon>Pezizomycotina</taxon>
        <taxon>Eurotiomycetes</taxon>
        <taxon>Eurotiomycetidae</taxon>
        <taxon>Eurotiales</taxon>
        <taxon>Aspergillaceae</taxon>
        <taxon>Aspergillus</taxon>
        <taxon>Aspergillus subgen. Nidulantes</taxon>
    </lineage>
</organism>
<protein>
    <submittedName>
        <fullName evidence="2">Alpha/Beta hydrolase protein</fullName>
    </submittedName>
</protein>
<proteinExistence type="predicted"/>
<keyword evidence="2" id="KW-0378">Hydrolase</keyword>
<dbReference type="Proteomes" id="UP001610446">
    <property type="component" value="Unassembled WGS sequence"/>
</dbReference>
<evidence type="ECO:0000313" key="2">
    <source>
        <dbReference type="EMBL" id="KAL2825521.1"/>
    </source>
</evidence>
<feature type="domain" description="Dienelactone hydrolase" evidence="1">
    <location>
        <begin position="26"/>
        <end position="241"/>
    </location>
</feature>
<name>A0ABR4ICR7_9EURO</name>
<dbReference type="Gene3D" id="3.40.50.1820">
    <property type="entry name" value="alpha/beta hydrolase"/>
    <property type="match status" value="1"/>
</dbReference>
<dbReference type="PANTHER" id="PTHR17630">
    <property type="entry name" value="DIENELACTONE HYDROLASE"/>
    <property type="match status" value="1"/>
</dbReference>
<dbReference type="InterPro" id="IPR029058">
    <property type="entry name" value="AB_hydrolase_fold"/>
</dbReference>
<dbReference type="EMBL" id="JBFXLU010000490">
    <property type="protein sequence ID" value="KAL2825521.1"/>
    <property type="molecule type" value="Genomic_DNA"/>
</dbReference>
<accession>A0ABR4ICR7</accession>
<comment type="caution">
    <text evidence="2">The sequence shown here is derived from an EMBL/GenBank/DDBJ whole genome shotgun (WGS) entry which is preliminary data.</text>
</comment>
<dbReference type="GO" id="GO:0016787">
    <property type="term" value="F:hydrolase activity"/>
    <property type="evidence" value="ECO:0007669"/>
    <property type="project" value="UniProtKB-KW"/>
</dbReference>
<dbReference type="InterPro" id="IPR002925">
    <property type="entry name" value="Dienelactn_hydro"/>
</dbReference>
<dbReference type="Pfam" id="PF01738">
    <property type="entry name" value="DLH"/>
    <property type="match status" value="1"/>
</dbReference>
<keyword evidence="3" id="KW-1185">Reference proteome</keyword>
<reference evidence="2 3" key="1">
    <citation type="submission" date="2024-07" db="EMBL/GenBank/DDBJ databases">
        <title>Section-level genome sequencing and comparative genomics of Aspergillus sections Usti and Cavernicolus.</title>
        <authorList>
            <consortium name="Lawrence Berkeley National Laboratory"/>
            <person name="Nybo J.L."/>
            <person name="Vesth T.C."/>
            <person name="Theobald S."/>
            <person name="Frisvad J.C."/>
            <person name="Larsen T.O."/>
            <person name="Kjaerboelling I."/>
            <person name="Rothschild-Mancinelli K."/>
            <person name="Lyhne E.K."/>
            <person name="Kogle M.E."/>
            <person name="Barry K."/>
            <person name="Clum A."/>
            <person name="Na H."/>
            <person name="Ledsgaard L."/>
            <person name="Lin J."/>
            <person name="Lipzen A."/>
            <person name="Kuo A."/>
            <person name="Riley R."/>
            <person name="Mondo S."/>
            <person name="Labutti K."/>
            <person name="Haridas S."/>
            <person name="Pangalinan J."/>
            <person name="Salamov A.A."/>
            <person name="Simmons B.A."/>
            <person name="Magnuson J.K."/>
            <person name="Chen J."/>
            <person name="Drula E."/>
            <person name="Henrissat B."/>
            <person name="Wiebenga A."/>
            <person name="Lubbers R.J."/>
            <person name="Gomes A.C."/>
            <person name="Makela M.R."/>
            <person name="Stajich J."/>
            <person name="Grigoriev I.V."/>
            <person name="Mortensen U.H."/>
            <person name="De Vries R.P."/>
            <person name="Baker S.E."/>
            <person name="Andersen M.R."/>
        </authorList>
    </citation>
    <scope>NUCLEOTIDE SEQUENCE [LARGE SCALE GENOMIC DNA]</scope>
    <source>
        <strain evidence="2 3">CBS 123904</strain>
    </source>
</reference>
<gene>
    <name evidence="2" type="ORF">BJY01DRAFT_241541</name>
</gene>
<evidence type="ECO:0000259" key="1">
    <source>
        <dbReference type="Pfam" id="PF01738"/>
    </source>
</evidence>
<sequence>MSDCCVKGFQWDGTPEGKETKLAGLNTYVTGSNDQVALLLIHDLFGWTFTNVRVLADQYAREINATVYVPDFFGGEVIAPEIVRDFARLRQLDMPGFLARNSKLTREGEIVACAKAIRATYTKVGAIGFCFGGWAVFRLGAKSHEPPLVDCISTAHPSMLENDEIENVGVPVQILAPEVDPMFSPALKEACNRVIPAKGLPYDYQFFPSVEHGFGIRGNPGDIVEREAMVRAIGAAVSWFKYWLHVK</sequence>